<protein>
    <submittedName>
        <fullName evidence="1">Uncharacterized protein</fullName>
    </submittedName>
</protein>
<keyword evidence="2" id="KW-1185">Reference proteome</keyword>
<evidence type="ECO:0000313" key="2">
    <source>
        <dbReference type="Proteomes" id="UP001642464"/>
    </source>
</evidence>
<accession>A0ABP0MD14</accession>
<gene>
    <name evidence="1" type="ORF">SCF082_LOCUS27234</name>
</gene>
<dbReference type="Proteomes" id="UP001642464">
    <property type="component" value="Unassembled WGS sequence"/>
</dbReference>
<reference evidence="1 2" key="1">
    <citation type="submission" date="2024-02" db="EMBL/GenBank/DDBJ databases">
        <authorList>
            <person name="Chen Y."/>
            <person name="Shah S."/>
            <person name="Dougan E. K."/>
            <person name="Thang M."/>
            <person name="Chan C."/>
        </authorList>
    </citation>
    <scope>NUCLEOTIDE SEQUENCE [LARGE SCALE GENOMIC DNA]</scope>
</reference>
<sequence>MDRAFWLIQAAVREQEPLAAVRAEVHAEIKDGGKGMSERQRELTSWQQSDVVPPLLGVLCGIACIGLCRRMRFFSTAPRWLPIVPTIPSYMYGYQVPYHARETEYLIEMMREDRKFARRLRATFEANCNDPANSAILEELESGIDIE</sequence>
<proteinExistence type="predicted"/>
<evidence type="ECO:0000313" key="1">
    <source>
        <dbReference type="EMBL" id="CAK9049058.1"/>
    </source>
</evidence>
<dbReference type="EMBL" id="CAXAMM010020990">
    <property type="protein sequence ID" value="CAK9049058.1"/>
    <property type="molecule type" value="Genomic_DNA"/>
</dbReference>
<comment type="caution">
    <text evidence="1">The sequence shown here is derived from an EMBL/GenBank/DDBJ whole genome shotgun (WGS) entry which is preliminary data.</text>
</comment>
<name>A0ABP0MD14_9DINO</name>
<organism evidence="1 2">
    <name type="scientific">Durusdinium trenchii</name>
    <dbReference type="NCBI Taxonomy" id="1381693"/>
    <lineage>
        <taxon>Eukaryota</taxon>
        <taxon>Sar</taxon>
        <taxon>Alveolata</taxon>
        <taxon>Dinophyceae</taxon>
        <taxon>Suessiales</taxon>
        <taxon>Symbiodiniaceae</taxon>
        <taxon>Durusdinium</taxon>
    </lineage>
</organism>